<evidence type="ECO:0000256" key="4">
    <source>
        <dbReference type="ARBA" id="ARBA00022989"/>
    </source>
</evidence>
<dbReference type="InterPro" id="IPR003838">
    <property type="entry name" value="ABC3_permease_C"/>
</dbReference>
<feature type="domain" description="ABC3 transporter permease C-terminal" evidence="7">
    <location>
        <begin position="283"/>
        <end position="398"/>
    </location>
</feature>
<keyword evidence="5 6" id="KW-0472">Membrane</keyword>
<evidence type="ECO:0000256" key="2">
    <source>
        <dbReference type="ARBA" id="ARBA00022475"/>
    </source>
</evidence>
<feature type="transmembrane region" description="Helical" evidence="6">
    <location>
        <begin position="658"/>
        <end position="679"/>
    </location>
</feature>
<comment type="caution">
    <text evidence="9">The sequence shown here is derived from an EMBL/GenBank/DDBJ whole genome shotgun (WGS) entry which is preliminary data.</text>
</comment>
<evidence type="ECO:0000259" key="8">
    <source>
        <dbReference type="Pfam" id="PF12704"/>
    </source>
</evidence>
<feature type="transmembrane region" description="Helical" evidence="6">
    <location>
        <begin position="330"/>
        <end position="351"/>
    </location>
</feature>
<feature type="transmembrane region" description="Helical" evidence="6">
    <location>
        <begin position="711"/>
        <end position="732"/>
    </location>
</feature>
<dbReference type="PANTHER" id="PTHR30572">
    <property type="entry name" value="MEMBRANE COMPONENT OF TRANSPORTER-RELATED"/>
    <property type="match status" value="1"/>
</dbReference>
<keyword evidence="3 6" id="KW-0812">Transmembrane</keyword>
<reference evidence="9 10" key="1">
    <citation type="submission" date="2022-03" db="EMBL/GenBank/DDBJ databases">
        <title>Parabacteroides sp. nov. isolated from swine feces.</title>
        <authorList>
            <person name="Bak J.E."/>
        </authorList>
    </citation>
    <scope>NUCLEOTIDE SEQUENCE [LARGE SCALE GENOMIC DNA]</scope>
    <source>
        <strain evidence="9 10">AGMB00274</strain>
    </source>
</reference>
<dbReference type="InterPro" id="IPR050250">
    <property type="entry name" value="Macrolide_Exporter_MacB"/>
</dbReference>
<organism evidence="9 10">
    <name type="scientific">Parabacteroides faecalis</name>
    <dbReference type="NCBI Taxonomy" id="2924040"/>
    <lineage>
        <taxon>Bacteria</taxon>
        <taxon>Pseudomonadati</taxon>
        <taxon>Bacteroidota</taxon>
        <taxon>Bacteroidia</taxon>
        <taxon>Bacteroidales</taxon>
        <taxon>Tannerellaceae</taxon>
        <taxon>Parabacteroides</taxon>
    </lineage>
</organism>
<evidence type="ECO:0000256" key="6">
    <source>
        <dbReference type="SAM" id="Phobius"/>
    </source>
</evidence>
<feature type="transmembrane region" description="Helical" evidence="6">
    <location>
        <begin position="424"/>
        <end position="442"/>
    </location>
</feature>
<dbReference type="PANTHER" id="PTHR30572:SF18">
    <property type="entry name" value="ABC-TYPE MACROLIDE FAMILY EXPORT SYSTEM PERMEASE COMPONENT 2"/>
    <property type="match status" value="1"/>
</dbReference>
<dbReference type="InterPro" id="IPR025857">
    <property type="entry name" value="MacB_PCD"/>
</dbReference>
<evidence type="ECO:0000259" key="7">
    <source>
        <dbReference type="Pfam" id="PF02687"/>
    </source>
</evidence>
<comment type="subcellular location">
    <subcellularLocation>
        <location evidence="1">Cell membrane</location>
        <topology evidence="1">Multi-pass membrane protein</topology>
    </subcellularLocation>
</comment>
<dbReference type="RefSeq" id="WP_243323584.1">
    <property type="nucleotide sequence ID" value="NZ_JAKZMM010000008.1"/>
</dbReference>
<sequence length="780" mass="87310">MEIYSNIKALFRKYPVPVSLNIVGLVMAFTAFIMIMVHVRFEWNFDRCYPKPDCVFKVDMPETPFFRSILPPGFAESIIHASAHVEAGSVFCPFVGEVYLTITETDGKRTGYKQEANLVSPGFFDVFGLEVTEGEREALLKPNQLAIPESLAKKMFGEESPVGKPIRMESKSAYFLPLTDWQVGAVYKDLPGNTQLGNNILAPMPASFLETFGNSNFICYLRLDDPGHASSVADEFNRAFDFSRYPYLSPIHLTPLPEIYFSDAETEGHVFKLGSRMQTYLLILIAVLIVFVGMFNFTNFYISLMPSRLRGINTRKILGAEVWMLRLEQVLEVGCFVGLSSLLAVGLSLPVSEWFAASGIIQEPVTFASCRTLYIATVVGAWLVGMAAGLYPAYFVTSFPTALLLKGNYGLTPSGRKIKSGLLVLQYAIACSLLVFIAFVFLQNRMMMRSNTNFDQDQLAIVQLTSEMVEKQGTWLQETLRQYAEVEDVAFATECVGGQDSYSKWSMEWKGEKTNTYRLWCSSNFFDVMGIKIVEGRNFTGDTDSGYIINSFVRDHYGVGLGPISGLSNEIVGICEEVSFTSARKEKAPIVFSVASPASGYLPVVYIRLKKGFDAVTAVSHIRQAIAKMDAAYPVEVEFYDQVLNTLYQKEVRFGKTLLCFSLLAVVLSLIGVFALVIFDMYYKRKEIALRKVFGAELTDIVGLGLKPYCWFVGIGFVLALPFSWWVVSGWLEDFAFRVPLTPLVFILIFILMQILTATLVFIMYATLAREVPRDSLSVE</sequence>
<feature type="transmembrane region" description="Helical" evidence="6">
    <location>
        <begin position="280"/>
        <end position="302"/>
    </location>
</feature>
<dbReference type="EMBL" id="JAKZMM010000008">
    <property type="protein sequence ID" value="MCJ2379909.1"/>
    <property type="molecule type" value="Genomic_DNA"/>
</dbReference>
<dbReference type="Pfam" id="PF02687">
    <property type="entry name" value="FtsX"/>
    <property type="match status" value="2"/>
</dbReference>
<accession>A0ABT0BYQ4</accession>
<evidence type="ECO:0000313" key="10">
    <source>
        <dbReference type="Proteomes" id="UP001165444"/>
    </source>
</evidence>
<feature type="transmembrane region" description="Helical" evidence="6">
    <location>
        <begin position="744"/>
        <end position="768"/>
    </location>
</feature>
<evidence type="ECO:0000256" key="5">
    <source>
        <dbReference type="ARBA" id="ARBA00023136"/>
    </source>
</evidence>
<protein>
    <submittedName>
        <fullName evidence="9">ABC transporter permease</fullName>
    </submittedName>
</protein>
<feature type="transmembrane region" description="Helical" evidence="6">
    <location>
        <begin position="20"/>
        <end position="41"/>
    </location>
</feature>
<feature type="domain" description="ABC3 transporter permease C-terminal" evidence="7">
    <location>
        <begin position="660"/>
        <end position="770"/>
    </location>
</feature>
<feature type="domain" description="MacB-like periplasmic core" evidence="8">
    <location>
        <begin position="20"/>
        <end position="237"/>
    </location>
</feature>
<feature type="transmembrane region" description="Helical" evidence="6">
    <location>
        <begin position="372"/>
        <end position="394"/>
    </location>
</feature>
<name>A0ABT0BYQ4_9BACT</name>
<proteinExistence type="predicted"/>
<evidence type="ECO:0000256" key="3">
    <source>
        <dbReference type="ARBA" id="ARBA00022692"/>
    </source>
</evidence>
<evidence type="ECO:0000256" key="1">
    <source>
        <dbReference type="ARBA" id="ARBA00004651"/>
    </source>
</evidence>
<keyword evidence="4 6" id="KW-1133">Transmembrane helix</keyword>
<dbReference type="Pfam" id="PF12704">
    <property type="entry name" value="MacB_PCD"/>
    <property type="match status" value="1"/>
</dbReference>
<keyword evidence="2" id="KW-1003">Cell membrane</keyword>
<gene>
    <name evidence="9" type="ORF">MUN53_04685</name>
</gene>
<evidence type="ECO:0000313" key="9">
    <source>
        <dbReference type="EMBL" id="MCJ2379909.1"/>
    </source>
</evidence>
<dbReference type="Proteomes" id="UP001165444">
    <property type="component" value="Unassembled WGS sequence"/>
</dbReference>
<keyword evidence="10" id="KW-1185">Reference proteome</keyword>